<dbReference type="PANTHER" id="PTHR46704:SF9">
    <property type="entry name" value="BHLH DOMAIN-CONTAINING PROTEIN"/>
    <property type="match status" value="1"/>
</dbReference>
<sequence>MRDVLAHPLGPLPWSIANGDGSLWKTKKATLARELEKSVSPAEVIAEPSATVIDGMSLVQKMKGNDKMFSQLAEAILSTALHDGAQSKRIDVVFDVYRETSIKDAERCNRGAITAIQFRSIAPGHNIQQWRKLLCSSSNKASLIKFMVEEWKEPKSREKLKEKLLYVTCEEVCYKLTKDYWEEVAELKSTQEEADTRMLLHALHAAEAGYKAVVITAEDTDVLVLCLAFNKDIPYPVYQKCGTQTCTRFIDIDKLARSMGGSVCDALVGLHVFSGCDTVSAFAGRGKMGALKQIKSDKTYQEAFSQLGRSWEVSTELFQKLQEITCHMYVPSTNTTKVNELRHQLFCARRGEIESSQLPPCEDCLFMHVLRANYQAAIWRRCLQCQPYVPSPKGCGWTTDDDGKLAIEWMQGSLAPDAVLQLLSCKCGRSCKLPDCTCLANSLKCTDMCKLRTCSNQPADVEEEVVDLEDSDADNSDEA</sequence>
<protein>
    <recommendedName>
        <fullName evidence="3">Tesmin/TSO1-like CXC domain-containing protein</fullName>
    </recommendedName>
</protein>
<dbReference type="EMBL" id="JBCEZU010000434">
    <property type="protein sequence ID" value="KAK9520020.1"/>
    <property type="molecule type" value="Genomic_DNA"/>
</dbReference>
<organism evidence="1 2">
    <name type="scientific">Zoarces viviparus</name>
    <name type="common">Viviparous eelpout</name>
    <name type="synonym">Blennius viviparus</name>
    <dbReference type="NCBI Taxonomy" id="48416"/>
    <lineage>
        <taxon>Eukaryota</taxon>
        <taxon>Metazoa</taxon>
        <taxon>Chordata</taxon>
        <taxon>Craniata</taxon>
        <taxon>Vertebrata</taxon>
        <taxon>Euteleostomi</taxon>
        <taxon>Actinopterygii</taxon>
        <taxon>Neopterygii</taxon>
        <taxon>Teleostei</taxon>
        <taxon>Neoteleostei</taxon>
        <taxon>Acanthomorphata</taxon>
        <taxon>Eupercaria</taxon>
        <taxon>Perciformes</taxon>
        <taxon>Cottioidei</taxon>
        <taxon>Zoarcales</taxon>
        <taxon>Zoarcidae</taxon>
        <taxon>Zoarcinae</taxon>
        <taxon>Zoarces</taxon>
    </lineage>
</organism>
<name>A0AAW1EDU8_ZOAVI</name>
<gene>
    <name evidence="1" type="ORF">VZT92_022707</name>
</gene>
<reference evidence="1 2" key="1">
    <citation type="journal article" date="2024" name="Genome Biol. Evol.">
        <title>Chromosome-level genome assembly of the viviparous eelpout Zoarces viviparus.</title>
        <authorList>
            <person name="Fuhrmann N."/>
            <person name="Brasseur M.V."/>
            <person name="Bakowski C.E."/>
            <person name="Podsiadlowski L."/>
            <person name="Prost S."/>
            <person name="Krehenwinkel H."/>
            <person name="Mayer C."/>
        </authorList>
    </citation>
    <scope>NUCLEOTIDE SEQUENCE [LARGE SCALE GENOMIC DNA]</scope>
    <source>
        <strain evidence="1">NO-MEL_2022_Ind0_liver</strain>
    </source>
</reference>
<proteinExistence type="predicted"/>
<dbReference type="Proteomes" id="UP001488805">
    <property type="component" value="Unassembled WGS sequence"/>
</dbReference>
<keyword evidence="2" id="KW-1185">Reference proteome</keyword>
<evidence type="ECO:0000313" key="1">
    <source>
        <dbReference type="EMBL" id="KAK9520020.1"/>
    </source>
</evidence>
<comment type="caution">
    <text evidence="1">The sequence shown here is derived from an EMBL/GenBank/DDBJ whole genome shotgun (WGS) entry which is preliminary data.</text>
</comment>
<evidence type="ECO:0000313" key="2">
    <source>
        <dbReference type="Proteomes" id="UP001488805"/>
    </source>
</evidence>
<dbReference type="PANTHER" id="PTHR46704">
    <property type="entry name" value="CXC DOMAIN-CONTAINING PROTEIN-RELATED"/>
    <property type="match status" value="1"/>
</dbReference>
<accession>A0AAW1EDU8</accession>
<evidence type="ECO:0008006" key="3">
    <source>
        <dbReference type="Google" id="ProtNLM"/>
    </source>
</evidence>
<dbReference type="AlphaFoldDB" id="A0AAW1EDU8"/>